<evidence type="ECO:0000313" key="2">
    <source>
        <dbReference type="EMBL" id="GAD54515.1"/>
    </source>
</evidence>
<proteinExistence type="predicted"/>
<organism evidence="2 3">
    <name type="scientific">Limimaricola cinnabarinus LL-001</name>
    <dbReference type="NCBI Taxonomy" id="1337093"/>
    <lineage>
        <taxon>Bacteria</taxon>
        <taxon>Pseudomonadati</taxon>
        <taxon>Pseudomonadota</taxon>
        <taxon>Alphaproteobacteria</taxon>
        <taxon>Rhodobacterales</taxon>
        <taxon>Paracoccaceae</taxon>
        <taxon>Limimaricola</taxon>
    </lineage>
</organism>
<keyword evidence="1" id="KW-1133">Transmembrane helix</keyword>
<dbReference type="STRING" id="1337093.MBELCI_0567"/>
<accession>U2YZJ8</accession>
<name>U2YZJ8_9RHOB</name>
<feature type="transmembrane region" description="Helical" evidence="1">
    <location>
        <begin position="12"/>
        <end position="32"/>
    </location>
</feature>
<evidence type="ECO:0000313" key="3">
    <source>
        <dbReference type="Proteomes" id="UP000016566"/>
    </source>
</evidence>
<dbReference type="AlphaFoldDB" id="U2YZJ8"/>
<dbReference type="EMBL" id="BATB01000004">
    <property type="protein sequence ID" value="GAD54515.1"/>
    <property type="molecule type" value="Genomic_DNA"/>
</dbReference>
<reference evidence="2" key="1">
    <citation type="journal article" date="2013" name="Genome Announc.">
        <title>Draft Genome Sequence of Loktanella cinnabarina LL-001T, Isolated from Deep-Sea Floor Sediment.</title>
        <authorList>
            <person name="Nishi S."/>
            <person name="Tsubouchi T."/>
            <person name="Takaki Y."/>
            <person name="Koyanagi R."/>
            <person name="Satoh N."/>
            <person name="Maruyama T."/>
            <person name="Hatada Y."/>
        </authorList>
    </citation>
    <scope>NUCLEOTIDE SEQUENCE [LARGE SCALE GENOMIC DNA]</scope>
    <source>
        <strain evidence="2">LL-001</strain>
    </source>
</reference>
<gene>
    <name evidence="2" type="ORF">MBELCI_0567</name>
</gene>
<protein>
    <submittedName>
        <fullName evidence="2">Uncharacterized protein</fullName>
    </submittedName>
</protein>
<keyword evidence="1" id="KW-0472">Membrane</keyword>
<keyword evidence="3" id="KW-1185">Reference proteome</keyword>
<dbReference type="Proteomes" id="UP000016566">
    <property type="component" value="Unassembled WGS sequence"/>
</dbReference>
<keyword evidence="1" id="KW-0812">Transmembrane</keyword>
<evidence type="ECO:0000256" key="1">
    <source>
        <dbReference type="SAM" id="Phobius"/>
    </source>
</evidence>
<comment type="caution">
    <text evidence="2">The sequence shown here is derived from an EMBL/GenBank/DDBJ whole genome shotgun (WGS) entry which is preliminary data.</text>
</comment>
<sequence length="45" mass="4905">MVADSITGRTLNYCRVVAVSLVLIVLSIRFLFTVAVARLEVQAPV</sequence>